<gene>
    <name evidence="2" type="ORF">MSAN_00151600</name>
</gene>
<dbReference type="OrthoDB" id="2637653at2759"/>
<keyword evidence="1" id="KW-0472">Membrane</keyword>
<organism evidence="2 3">
    <name type="scientific">Mycena sanguinolenta</name>
    <dbReference type="NCBI Taxonomy" id="230812"/>
    <lineage>
        <taxon>Eukaryota</taxon>
        <taxon>Fungi</taxon>
        <taxon>Dikarya</taxon>
        <taxon>Basidiomycota</taxon>
        <taxon>Agaricomycotina</taxon>
        <taxon>Agaricomycetes</taxon>
        <taxon>Agaricomycetidae</taxon>
        <taxon>Agaricales</taxon>
        <taxon>Marasmiineae</taxon>
        <taxon>Mycenaceae</taxon>
        <taxon>Mycena</taxon>
    </lineage>
</organism>
<dbReference type="AlphaFoldDB" id="A0A8H6ZI42"/>
<sequence length="154" mass="16954">MLLVMIIVEFGIMLGIITATVNSVREFVHVGFIKGCYAQGTVPSYFSVFPIPSFIVSISMFIVTVQNCRRRIAVSRPYNTHSIAMVFLRDGVLWFLVSALLAPPQIVLFAWGRPTLIQVLMLPSFAGFSIIGARVLLNMMEVAAQGPAPHAIEL</sequence>
<feature type="transmembrane region" description="Helical" evidence="1">
    <location>
        <begin position="7"/>
        <end position="24"/>
    </location>
</feature>
<dbReference type="Proteomes" id="UP000623467">
    <property type="component" value="Unassembled WGS sequence"/>
</dbReference>
<accession>A0A8H6ZI42</accession>
<keyword evidence="1" id="KW-0812">Transmembrane</keyword>
<feature type="transmembrane region" description="Helical" evidence="1">
    <location>
        <begin position="44"/>
        <end position="65"/>
    </location>
</feature>
<reference evidence="2" key="1">
    <citation type="submission" date="2020-05" db="EMBL/GenBank/DDBJ databases">
        <title>Mycena genomes resolve the evolution of fungal bioluminescence.</title>
        <authorList>
            <person name="Tsai I.J."/>
        </authorList>
    </citation>
    <scope>NUCLEOTIDE SEQUENCE</scope>
    <source>
        <strain evidence="2">160909Yilan</strain>
    </source>
</reference>
<evidence type="ECO:0000313" key="2">
    <source>
        <dbReference type="EMBL" id="KAF7377311.1"/>
    </source>
</evidence>
<proteinExistence type="predicted"/>
<feature type="transmembrane region" description="Helical" evidence="1">
    <location>
        <begin position="117"/>
        <end position="137"/>
    </location>
</feature>
<comment type="caution">
    <text evidence="2">The sequence shown here is derived from an EMBL/GenBank/DDBJ whole genome shotgun (WGS) entry which is preliminary data.</text>
</comment>
<evidence type="ECO:0000256" key="1">
    <source>
        <dbReference type="SAM" id="Phobius"/>
    </source>
</evidence>
<keyword evidence="1" id="KW-1133">Transmembrane helix</keyword>
<keyword evidence="3" id="KW-1185">Reference proteome</keyword>
<name>A0A8H6ZI42_9AGAR</name>
<feature type="transmembrane region" description="Helical" evidence="1">
    <location>
        <begin position="86"/>
        <end position="111"/>
    </location>
</feature>
<dbReference type="EMBL" id="JACAZH010000001">
    <property type="protein sequence ID" value="KAF7377311.1"/>
    <property type="molecule type" value="Genomic_DNA"/>
</dbReference>
<protein>
    <submittedName>
        <fullName evidence="2">Uncharacterized protein</fullName>
    </submittedName>
</protein>
<evidence type="ECO:0000313" key="3">
    <source>
        <dbReference type="Proteomes" id="UP000623467"/>
    </source>
</evidence>